<feature type="compositionally biased region" description="Basic and acidic residues" evidence="2">
    <location>
        <begin position="618"/>
        <end position="630"/>
    </location>
</feature>
<proteinExistence type="predicted"/>
<feature type="compositionally biased region" description="Low complexity" evidence="2">
    <location>
        <begin position="65"/>
        <end position="85"/>
    </location>
</feature>
<feature type="compositionally biased region" description="Polar residues" evidence="2">
    <location>
        <begin position="133"/>
        <end position="142"/>
    </location>
</feature>
<evidence type="ECO:0000313" key="4">
    <source>
        <dbReference type="Proteomes" id="UP001320420"/>
    </source>
</evidence>
<comment type="caution">
    <text evidence="3">The sequence shown here is derived from an EMBL/GenBank/DDBJ whole genome shotgun (WGS) entry which is preliminary data.</text>
</comment>
<name>A0AAN9UTZ5_9PEZI</name>
<dbReference type="InterPro" id="IPR006597">
    <property type="entry name" value="Sel1-like"/>
</dbReference>
<dbReference type="SMART" id="SM00671">
    <property type="entry name" value="SEL1"/>
    <property type="match status" value="7"/>
</dbReference>
<feature type="region of interest" description="Disordered" evidence="2">
    <location>
        <begin position="273"/>
        <end position="303"/>
    </location>
</feature>
<feature type="compositionally biased region" description="Polar residues" evidence="2">
    <location>
        <begin position="26"/>
        <end position="55"/>
    </location>
</feature>
<dbReference type="SUPFAM" id="SSF81901">
    <property type="entry name" value="HCP-like"/>
    <property type="match status" value="1"/>
</dbReference>
<evidence type="ECO:0000256" key="2">
    <source>
        <dbReference type="SAM" id="MobiDB-lite"/>
    </source>
</evidence>
<protein>
    <submittedName>
        <fullName evidence="3">Chitin synthase 4</fullName>
    </submittedName>
</protein>
<feature type="region of interest" description="Disordered" evidence="2">
    <location>
        <begin position="1"/>
        <end position="99"/>
    </location>
</feature>
<dbReference type="InterPro" id="IPR051726">
    <property type="entry name" value="Chitin_Synth_Reg"/>
</dbReference>
<dbReference type="PANTHER" id="PTHR46430">
    <property type="entry name" value="PROTEIN SKT5-RELATED"/>
    <property type="match status" value="1"/>
</dbReference>
<reference evidence="3 4" key="1">
    <citation type="submission" date="2024-02" db="EMBL/GenBank/DDBJ databases">
        <title>De novo assembly and annotation of 12 fungi associated with fruit tree decline syndrome in Ontario, Canada.</title>
        <authorList>
            <person name="Sulman M."/>
            <person name="Ellouze W."/>
            <person name="Ilyukhin E."/>
        </authorList>
    </citation>
    <scope>NUCLEOTIDE SEQUENCE [LARGE SCALE GENOMIC DNA]</scope>
    <source>
        <strain evidence="3 4">M11/M66-122</strain>
    </source>
</reference>
<evidence type="ECO:0000256" key="1">
    <source>
        <dbReference type="ARBA" id="ARBA00022737"/>
    </source>
</evidence>
<accession>A0AAN9UTZ5</accession>
<dbReference type="AlphaFoldDB" id="A0AAN9UTZ5"/>
<sequence length="630" mass="68711">MYLPKNRTQQGPDDSSQPTYRPGQQEPPSSTTESDPNGITGESSRVTGEISQNLDPNRCSRESDATTSTQQQTSAEDSTDTSASSVSGGQNDVCDSRESIIEGTIPEGQSVPQLQYHHQPLLPRVASVPIGTPSRSSSSTDLADNALAPNRHLTPNSFYGRRSSMPRPQSSYSLYSDLGQRGRSPGAISRRSPETRPTSYAELLNVPYPQPAPAPITLDNSYLRNNVGNNASLLSAQQTLDMYRQNVKKTNDLSIQYSFAVYLITHAQEQGLTFHEQPPPPQKKKSNSKPGTPSNEGADTSPVGLVREAKTILTRLANAGYPFAQYYLADGYASGLFNRGKEDYNAAFPLFILAAKHGHAESAYRAGLCYEFGWGCRKDPAKAVQYLRTAASKNHPGAMTRLGKACLSGDLGEPRYREGLKWLKRASESADSMYNAAPYHLGLLYETGYGEDIFKDESYAAELFTQAAELGHPEASFRMGDAYEHGKLNCPRDPALSVHFYTGAAENGHAGAMMGLCAWYMVGAEPILEKDEEEAYEWAHRAADQGLVKAQYAVGYFTESGIGCRRDILEANVWYVKAADAGDERAKQRLAAIRAAVGGGGTPMEVAPPRNAKMRKNQPKDDKDKDCVVM</sequence>
<evidence type="ECO:0000313" key="3">
    <source>
        <dbReference type="EMBL" id="KAK7755235.1"/>
    </source>
</evidence>
<dbReference type="Gene3D" id="1.25.40.10">
    <property type="entry name" value="Tetratricopeptide repeat domain"/>
    <property type="match status" value="2"/>
</dbReference>
<feature type="region of interest" description="Disordered" evidence="2">
    <location>
        <begin position="599"/>
        <end position="630"/>
    </location>
</feature>
<keyword evidence="4" id="KW-1185">Reference proteome</keyword>
<gene>
    <name evidence="3" type="primary">CHS4</name>
    <name evidence="3" type="ORF">SLS62_002740</name>
</gene>
<dbReference type="PANTHER" id="PTHR46430:SF1">
    <property type="entry name" value="CHITIN SYNTHASE REGULATOR SKT5-RELATED"/>
    <property type="match status" value="1"/>
</dbReference>
<dbReference type="EMBL" id="JAKJXP020000014">
    <property type="protein sequence ID" value="KAK7755235.1"/>
    <property type="molecule type" value="Genomic_DNA"/>
</dbReference>
<feature type="compositionally biased region" description="Polar residues" evidence="2">
    <location>
        <begin position="1"/>
        <end position="19"/>
    </location>
</feature>
<feature type="region of interest" description="Disordered" evidence="2">
    <location>
        <begin position="126"/>
        <end position="196"/>
    </location>
</feature>
<keyword evidence="1" id="KW-0677">Repeat</keyword>
<dbReference type="Pfam" id="PF08238">
    <property type="entry name" value="Sel1"/>
    <property type="match status" value="7"/>
</dbReference>
<dbReference type="InterPro" id="IPR011990">
    <property type="entry name" value="TPR-like_helical_dom_sf"/>
</dbReference>
<dbReference type="Proteomes" id="UP001320420">
    <property type="component" value="Unassembled WGS sequence"/>
</dbReference>
<organism evidence="3 4">
    <name type="scientific">Diatrype stigma</name>
    <dbReference type="NCBI Taxonomy" id="117547"/>
    <lineage>
        <taxon>Eukaryota</taxon>
        <taxon>Fungi</taxon>
        <taxon>Dikarya</taxon>
        <taxon>Ascomycota</taxon>
        <taxon>Pezizomycotina</taxon>
        <taxon>Sordariomycetes</taxon>
        <taxon>Xylariomycetidae</taxon>
        <taxon>Xylariales</taxon>
        <taxon>Diatrypaceae</taxon>
        <taxon>Diatrype</taxon>
    </lineage>
</organism>